<evidence type="ECO:0000256" key="4">
    <source>
        <dbReference type="ARBA" id="ARBA00023134"/>
    </source>
</evidence>
<dbReference type="Gene3D" id="2.40.30.10">
    <property type="entry name" value="Translation factors"/>
    <property type="match status" value="2"/>
</dbReference>
<evidence type="ECO:0000256" key="2">
    <source>
        <dbReference type="ARBA" id="ARBA00022741"/>
    </source>
</evidence>
<evidence type="ECO:0000313" key="6">
    <source>
        <dbReference type="EMBL" id="RVW81894.1"/>
    </source>
</evidence>
<gene>
    <name evidence="6" type="primary">eIF2gamma_0</name>
    <name evidence="6" type="ORF">CK203_050863</name>
</gene>
<dbReference type="AlphaFoldDB" id="A0A438HBQ2"/>
<accession>A0A438HBQ2</accession>
<evidence type="ECO:0000256" key="3">
    <source>
        <dbReference type="ARBA" id="ARBA00022917"/>
    </source>
</evidence>
<dbReference type="GO" id="GO:0003743">
    <property type="term" value="F:translation initiation factor activity"/>
    <property type="evidence" value="ECO:0007669"/>
    <property type="project" value="UniProtKB-KW"/>
</dbReference>
<feature type="domain" description="Initiation factor eIF2 gamma C-terminal" evidence="5">
    <location>
        <begin position="48"/>
        <end position="75"/>
    </location>
</feature>
<proteinExistence type="predicted"/>
<dbReference type="Proteomes" id="UP000288805">
    <property type="component" value="Unassembled WGS sequence"/>
</dbReference>
<dbReference type="InterPro" id="IPR009001">
    <property type="entry name" value="Transl_elong_EF1A/Init_IF2_C"/>
</dbReference>
<name>A0A438HBQ2_VITVI</name>
<evidence type="ECO:0000256" key="1">
    <source>
        <dbReference type="ARBA" id="ARBA00022540"/>
    </source>
</evidence>
<organism evidence="6 7">
    <name type="scientific">Vitis vinifera</name>
    <name type="common">Grape</name>
    <dbReference type="NCBI Taxonomy" id="29760"/>
    <lineage>
        <taxon>Eukaryota</taxon>
        <taxon>Viridiplantae</taxon>
        <taxon>Streptophyta</taxon>
        <taxon>Embryophyta</taxon>
        <taxon>Tracheophyta</taxon>
        <taxon>Spermatophyta</taxon>
        <taxon>Magnoliopsida</taxon>
        <taxon>eudicotyledons</taxon>
        <taxon>Gunneridae</taxon>
        <taxon>Pentapetalae</taxon>
        <taxon>rosids</taxon>
        <taxon>Vitales</taxon>
        <taxon>Vitaceae</taxon>
        <taxon>Viteae</taxon>
        <taxon>Vitis</taxon>
    </lineage>
</organism>
<dbReference type="SUPFAM" id="SSF50465">
    <property type="entry name" value="EF-Tu/eEF-1alpha/eIF2-gamma C-terminal domain"/>
    <property type="match status" value="1"/>
</dbReference>
<evidence type="ECO:0000313" key="7">
    <source>
        <dbReference type="Proteomes" id="UP000288805"/>
    </source>
</evidence>
<dbReference type="PANTHER" id="PTHR42854">
    <property type="entry name" value="EUKARYOTIC TRANSLATION INITIATION FACTOR 2 SUBUNIT 3 FAMILY MEMBER"/>
    <property type="match status" value="1"/>
</dbReference>
<dbReference type="InterPro" id="IPR015256">
    <property type="entry name" value="eIF2g_C"/>
</dbReference>
<dbReference type="PANTHER" id="PTHR42854:SF3">
    <property type="entry name" value="EUKARYOTIC TRANSLATION INITIATION FACTOR 2 SUBUNIT 3-RELATED"/>
    <property type="match status" value="1"/>
</dbReference>
<keyword evidence="2" id="KW-0547">Nucleotide-binding</keyword>
<keyword evidence="4" id="KW-0342">GTP-binding</keyword>
<comment type="caution">
    <text evidence="6">The sequence shown here is derived from an EMBL/GenBank/DDBJ whole genome shotgun (WGS) entry which is preliminary data.</text>
</comment>
<sequence length="79" mass="8530">MDPTLTRADRLVGQVLGEVGSLPDVFGKLLPAATVIGVRTKEQKSRERNDLAKLQLTSPVCTSRGEKIALSRRVESIGV</sequence>
<dbReference type="InterPro" id="IPR050543">
    <property type="entry name" value="eIF2G"/>
</dbReference>
<dbReference type="Pfam" id="PF09173">
    <property type="entry name" value="eIF2_C"/>
    <property type="match status" value="1"/>
</dbReference>
<dbReference type="EMBL" id="QGNW01000247">
    <property type="protein sequence ID" value="RVW81894.1"/>
    <property type="molecule type" value="Genomic_DNA"/>
</dbReference>
<dbReference type="GO" id="GO:0005525">
    <property type="term" value="F:GTP binding"/>
    <property type="evidence" value="ECO:0007669"/>
    <property type="project" value="UniProtKB-KW"/>
</dbReference>
<reference evidence="6 7" key="1">
    <citation type="journal article" date="2018" name="PLoS Genet.">
        <title>Population sequencing reveals clonal diversity and ancestral inbreeding in the grapevine cultivar Chardonnay.</title>
        <authorList>
            <person name="Roach M.J."/>
            <person name="Johnson D.L."/>
            <person name="Bohlmann J."/>
            <person name="van Vuuren H.J."/>
            <person name="Jones S.J."/>
            <person name="Pretorius I.S."/>
            <person name="Schmidt S.A."/>
            <person name="Borneman A.R."/>
        </authorList>
    </citation>
    <scope>NUCLEOTIDE SEQUENCE [LARGE SCALE GENOMIC DNA]</scope>
    <source>
        <strain evidence="7">cv. Chardonnay</strain>
        <tissue evidence="6">Leaf</tissue>
    </source>
</reference>
<evidence type="ECO:0000259" key="5">
    <source>
        <dbReference type="Pfam" id="PF09173"/>
    </source>
</evidence>
<keyword evidence="3" id="KW-0648">Protein biosynthesis</keyword>
<keyword evidence="1 6" id="KW-0396">Initiation factor</keyword>
<protein>
    <submittedName>
        <fullName evidence="6">Eukaryotic translation initiation factor 2 subunit 3</fullName>
    </submittedName>
</protein>